<dbReference type="InterPro" id="IPR000847">
    <property type="entry name" value="LysR_HTH_N"/>
</dbReference>
<dbReference type="SUPFAM" id="SSF53850">
    <property type="entry name" value="Periplasmic binding protein-like II"/>
    <property type="match status" value="1"/>
</dbReference>
<keyword evidence="7" id="KW-1185">Reference proteome</keyword>
<dbReference type="GO" id="GO:0000976">
    <property type="term" value="F:transcription cis-regulatory region binding"/>
    <property type="evidence" value="ECO:0007669"/>
    <property type="project" value="TreeGrafter"/>
</dbReference>
<keyword evidence="2" id="KW-0805">Transcription regulation</keyword>
<organism evidence="6 7">
    <name type="scientific">Paenibacillus yonginensis</name>
    <dbReference type="NCBI Taxonomy" id="1462996"/>
    <lineage>
        <taxon>Bacteria</taxon>
        <taxon>Bacillati</taxon>
        <taxon>Bacillota</taxon>
        <taxon>Bacilli</taxon>
        <taxon>Bacillales</taxon>
        <taxon>Paenibacillaceae</taxon>
        <taxon>Paenibacillus</taxon>
    </lineage>
</organism>
<dbReference type="InterPro" id="IPR005119">
    <property type="entry name" value="LysR_subst-bd"/>
</dbReference>
<evidence type="ECO:0000256" key="4">
    <source>
        <dbReference type="ARBA" id="ARBA00023163"/>
    </source>
</evidence>
<accession>A0A1B1N2F8</accession>
<dbReference type="Gene3D" id="3.40.190.290">
    <property type="match status" value="1"/>
</dbReference>
<keyword evidence="3" id="KW-0238">DNA-binding</keyword>
<dbReference type="Pfam" id="PF03466">
    <property type="entry name" value="LysR_substrate"/>
    <property type="match status" value="1"/>
</dbReference>
<dbReference type="InterPro" id="IPR036390">
    <property type="entry name" value="WH_DNA-bd_sf"/>
</dbReference>
<evidence type="ECO:0000256" key="1">
    <source>
        <dbReference type="ARBA" id="ARBA00009437"/>
    </source>
</evidence>
<dbReference type="Proteomes" id="UP000092573">
    <property type="component" value="Chromosome"/>
</dbReference>
<dbReference type="AlphaFoldDB" id="A0A1B1N2F8"/>
<dbReference type="InterPro" id="IPR036388">
    <property type="entry name" value="WH-like_DNA-bd_sf"/>
</dbReference>
<reference evidence="6 7" key="1">
    <citation type="submission" date="2016-01" db="EMBL/GenBank/DDBJ databases">
        <title>Complete Genome Sequence of Paenibacillus yonginensis DCY84, a novel Plant Growth-Promoting Bacteria with Elicitation of Induced Systemic Resistance.</title>
        <authorList>
            <person name="Kim Y.J."/>
            <person name="Yang D.C."/>
            <person name="Sukweenadhi J."/>
        </authorList>
    </citation>
    <scope>NUCLEOTIDE SEQUENCE [LARGE SCALE GENOMIC DNA]</scope>
    <source>
        <strain evidence="6 7">DCY84</strain>
    </source>
</reference>
<dbReference type="PROSITE" id="PS50931">
    <property type="entry name" value="HTH_LYSR"/>
    <property type="match status" value="1"/>
</dbReference>
<dbReference type="PANTHER" id="PTHR30126:SF40">
    <property type="entry name" value="HTH-TYPE TRANSCRIPTIONAL REGULATOR GLTR"/>
    <property type="match status" value="1"/>
</dbReference>
<dbReference type="CDD" id="cd05466">
    <property type="entry name" value="PBP2_LTTR_substrate"/>
    <property type="match status" value="1"/>
</dbReference>
<dbReference type="PANTHER" id="PTHR30126">
    <property type="entry name" value="HTH-TYPE TRANSCRIPTIONAL REGULATOR"/>
    <property type="match status" value="1"/>
</dbReference>
<evidence type="ECO:0000256" key="2">
    <source>
        <dbReference type="ARBA" id="ARBA00023015"/>
    </source>
</evidence>
<evidence type="ECO:0000313" key="6">
    <source>
        <dbReference type="EMBL" id="ANS75610.1"/>
    </source>
</evidence>
<evidence type="ECO:0000256" key="3">
    <source>
        <dbReference type="ARBA" id="ARBA00023125"/>
    </source>
</evidence>
<comment type="similarity">
    <text evidence="1">Belongs to the LysR transcriptional regulatory family.</text>
</comment>
<gene>
    <name evidence="6" type="ORF">AWM70_14235</name>
</gene>
<dbReference type="KEGG" id="pyg:AWM70_14235"/>
<dbReference type="FunFam" id="1.10.10.10:FF:000001">
    <property type="entry name" value="LysR family transcriptional regulator"/>
    <property type="match status" value="1"/>
</dbReference>
<dbReference type="STRING" id="1462996.AWM70_14235"/>
<dbReference type="OrthoDB" id="2659059at2"/>
<dbReference type="RefSeq" id="WP_068697434.1">
    <property type="nucleotide sequence ID" value="NZ_CP014167.1"/>
</dbReference>
<dbReference type="SUPFAM" id="SSF46785">
    <property type="entry name" value="Winged helix' DNA-binding domain"/>
    <property type="match status" value="1"/>
</dbReference>
<feature type="domain" description="HTH lysR-type" evidence="5">
    <location>
        <begin position="1"/>
        <end position="57"/>
    </location>
</feature>
<dbReference type="Pfam" id="PF00126">
    <property type="entry name" value="HTH_1"/>
    <property type="match status" value="1"/>
</dbReference>
<dbReference type="EMBL" id="CP014167">
    <property type="protein sequence ID" value="ANS75610.1"/>
    <property type="molecule type" value="Genomic_DNA"/>
</dbReference>
<dbReference type="PRINTS" id="PR00039">
    <property type="entry name" value="HTHLYSR"/>
</dbReference>
<evidence type="ECO:0000313" key="7">
    <source>
        <dbReference type="Proteomes" id="UP000092573"/>
    </source>
</evidence>
<keyword evidence="4" id="KW-0804">Transcription</keyword>
<name>A0A1B1N2F8_9BACL</name>
<dbReference type="Gene3D" id="1.10.10.10">
    <property type="entry name" value="Winged helix-like DNA-binding domain superfamily/Winged helix DNA-binding domain"/>
    <property type="match status" value="1"/>
</dbReference>
<protein>
    <submittedName>
        <fullName evidence="6">LysR family transcriptional regulator</fullName>
    </submittedName>
</protein>
<proteinExistence type="inferred from homology"/>
<sequence>MNEDLWVFATVVEQSSLNKASKLLNLSQPALSRKIAKLEEELGVVLFDRKGKRLELTETGQAAYNYAIEQRSRHNEFMKSISRFKNPVRTIATVGASLTTIQTTLPPLIEALMDKYPDTELKLVTGKTHEIVSQVKENKLDLGVIASSISDPGLQCIPLFQDHLMLVVPRKHKLTRIGRAVVMEDLNGLPMITFSKDTWYRRLVDNLFGKYAVNPDTRMEIDSFEAIVRLLPICKAAALLPRSYLRPQLLRENELVSLPMKELGETRRATCLIYPLQPENGSQALEWAAEIKDLFRSSLSFPVEESLV</sequence>
<dbReference type="GO" id="GO:0003700">
    <property type="term" value="F:DNA-binding transcription factor activity"/>
    <property type="evidence" value="ECO:0007669"/>
    <property type="project" value="InterPro"/>
</dbReference>
<evidence type="ECO:0000259" key="5">
    <source>
        <dbReference type="PROSITE" id="PS50931"/>
    </source>
</evidence>